<dbReference type="SUPFAM" id="SSF53474">
    <property type="entry name" value="alpha/beta-Hydrolases"/>
    <property type="match status" value="1"/>
</dbReference>
<dbReference type="OrthoDB" id="8561148at2"/>
<keyword evidence="2" id="KW-1185">Reference proteome</keyword>
<gene>
    <name evidence="1" type="ORF">FKV23_00645</name>
</gene>
<sequence>MTALVVLPGLDGTATLHSAFCAAANFTFDTIKVVPYPPDHPLGYAELETLARAELPSTPFVLLGESFSGPIALSVATDPPPGLIGIVLSTTFARPAIPALSPFAPLVRFMPARAAPIALLSWWLLGQWTTPALRSSLKNALDSAASSVLAFRAAAALRPPAVNLAAISAPTLYLRATGDRLLAASAGEHIRSSIPQSRLVDIAGPHLLLQAAPGPCAHAIGDFVQDIHDG</sequence>
<protein>
    <submittedName>
        <fullName evidence="1">Lysophospholipase</fullName>
    </submittedName>
</protein>
<dbReference type="InterPro" id="IPR029058">
    <property type="entry name" value="AB_hydrolase_fold"/>
</dbReference>
<dbReference type="Proteomes" id="UP000317199">
    <property type="component" value="Chromosome"/>
</dbReference>
<proteinExistence type="predicted"/>
<reference evidence="1 2" key="1">
    <citation type="submission" date="2019-06" db="EMBL/GenBank/DDBJ databases">
        <title>Lysobacter alkalisoli sp. nov. isolated from saline-alkali soil.</title>
        <authorList>
            <person name="Sun J.-Q."/>
            <person name="Xu L."/>
        </authorList>
    </citation>
    <scope>NUCLEOTIDE SEQUENCE [LARGE SCALE GENOMIC DNA]</scope>
    <source>
        <strain evidence="1 2">SJ-36</strain>
    </source>
</reference>
<evidence type="ECO:0000313" key="1">
    <source>
        <dbReference type="EMBL" id="QDH68785.1"/>
    </source>
</evidence>
<dbReference type="RefSeq" id="WP_141622128.1">
    <property type="nucleotide sequence ID" value="NZ_CP041242.1"/>
</dbReference>
<dbReference type="EMBL" id="CP041242">
    <property type="protein sequence ID" value="QDH68785.1"/>
    <property type="molecule type" value="Genomic_DNA"/>
</dbReference>
<dbReference type="Gene3D" id="3.40.50.1820">
    <property type="entry name" value="alpha/beta hydrolase"/>
    <property type="match status" value="1"/>
</dbReference>
<organism evidence="1 2">
    <name type="scientific">Marilutibacter alkalisoli</name>
    <dbReference type="NCBI Taxonomy" id="2591633"/>
    <lineage>
        <taxon>Bacteria</taxon>
        <taxon>Pseudomonadati</taxon>
        <taxon>Pseudomonadota</taxon>
        <taxon>Gammaproteobacteria</taxon>
        <taxon>Lysobacterales</taxon>
        <taxon>Lysobacteraceae</taxon>
        <taxon>Marilutibacter</taxon>
    </lineage>
</organism>
<dbReference type="AlphaFoldDB" id="A0A514BN74"/>
<name>A0A514BN74_9GAMM</name>
<dbReference type="KEGG" id="lyj:FKV23_00645"/>
<evidence type="ECO:0000313" key="2">
    <source>
        <dbReference type="Proteomes" id="UP000317199"/>
    </source>
</evidence>
<accession>A0A514BN74</accession>